<dbReference type="SUPFAM" id="SSF55729">
    <property type="entry name" value="Acyl-CoA N-acyltransferases (Nat)"/>
    <property type="match status" value="1"/>
</dbReference>
<dbReference type="KEGG" id="hdt:HYPDE_40003"/>
<name>N0B7Q3_9HYPH</name>
<dbReference type="CDD" id="cd04301">
    <property type="entry name" value="NAT_SF"/>
    <property type="match status" value="1"/>
</dbReference>
<gene>
    <name evidence="4" type="ORF">HYPDE_40003</name>
</gene>
<evidence type="ECO:0000256" key="1">
    <source>
        <dbReference type="ARBA" id="ARBA00022679"/>
    </source>
</evidence>
<dbReference type="AlphaFoldDB" id="N0B7Q3"/>
<evidence type="ECO:0000313" key="5">
    <source>
        <dbReference type="Proteomes" id="UP000005952"/>
    </source>
</evidence>
<sequence>MRASRYTALMLNQRLEVTVRNARPSDAPALARIFRESWRLAYTGILPGQHLEHEIQRRDATWWRRAIAAEHNLLVILHGEYIAGYATCGRARGGRRDTGEIYELYLAPVYQGIGVGEYLFEACRATLDRLGLERLIVWALAENERARAFYVRCGGRPTRRACVRFGNAVNARIAYEW</sequence>
<dbReference type="HOGENOM" id="CLU_013985_18_2_5"/>
<accession>N0B7Q3</accession>
<keyword evidence="2" id="KW-0012">Acyltransferase</keyword>
<keyword evidence="5" id="KW-1185">Reference proteome</keyword>
<organism evidence="4 5">
    <name type="scientific">Hyphomicrobium denitrificans 1NES1</name>
    <dbReference type="NCBI Taxonomy" id="670307"/>
    <lineage>
        <taxon>Bacteria</taxon>
        <taxon>Pseudomonadati</taxon>
        <taxon>Pseudomonadota</taxon>
        <taxon>Alphaproteobacteria</taxon>
        <taxon>Hyphomicrobiales</taxon>
        <taxon>Hyphomicrobiaceae</taxon>
        <taxon>Hyphomicrobium</taxon>
    </lineage>
</organism>
<evidence type="ECO:0000313" key="4">
    <source>
        <dbReference type="EMBL" id="AGK59669.1"/>
    </source>
</evidence>
<evidence type="ECO:0000259" key="3">
    <source>
        <dbReference type="PROSITE" id="PS51186"/>
    </source>
</evidence>
<keyword evidence="1 4" id="KW-0808">Transferase</keyword>
<evidence type="ECO:0000256" key="2">
    <source>
        <dbReference type="ARBA" id="ARBA00023315"/>
    </source>
</evidence>
<dbReference type="GO" id="GO:0016747">
    <property type="term" value="F:acyltransferase activity, transferring groups other than amino-acyl groups"/>
    <property type="evidence" value="ECO:0007669"/>
    <property type="project" value="InterPro"/>
</dbReference>
<dbReference type="EMBL" id="CP005587">
    <property type="protein sequence ID" value="AGK59669.1"/>
    <property type="molecule type" value="Genomic_DNA"/>
</dbReference>
<dbReference type="InterPro" id="IPR016181">
    <property type="entry name" value="Acyl_CoA_acyltransferase"/>
</dbReference>
<dbReference type="PANTHER" id="PTHR43877">
    <property type="entry name" value="AMINOALKYLPHOSPHONATE N-ACETYLTRANSFERASE-RELATED-RELATED"/>
    <property type="match status" value="1"/>
</dbReference>
<dbReference type="PROSITE" id="PS51186">
    <property type="entry name" value="GNAT"/>
    <property type="match status" value="1"/>
</dbReference>
<dbReference type="Proteomes" id="UP000005952">
    <property type="component" value="Chromosome"/>
</dbReference>
<dbReference type="InterPro" id="IPR000182">
    <property type="entry name" value="GNAT_dom"/>
</dbReference>
<dbReference type="RefSeq" id="WP_015599684.1">
    <property type="nucleotide sequence ID" value="NC_021172.1"/>
</dbReference>
<proteinExistence type="predicted"/>
<dbReference type="InterPro" id="IPR050832">
    <property type="entry name" value="Bact_Acetyltransf"/>
</dbReference>
<dbReference type="Gene3D" id="3.40.630.30">
    <property type="match status" value="1"/>
</dbReference>
<feature type="domain" description="N-acetyltransferase" evidence="3">
    <location>
        <begin position="17"/>
        <end position="177"/>
    </location>
</feature>
<dbReference type="Pfam" id="PF00583">
    <property type="entry name" value="Acetyltransf_1"/>
    <property type="match status" value="1"/>
</dbReference>
<dbReference type="STRING" id="670307.HYPDE_40003"/>
<dbReference type="eggNOG" id="COG0456">
    <property type="taxonomic scope" value="Bacteria"/>
</dbReference>
<protein>
    <submittedName>
        <fullName evidence="4">GCN5-like N-acetyltransferase</fullName>
    </submittedName>
</protein>
<reference evidence="4 5" key="1">
    <citation type="journal article" date="2013" name="Genome Announc.">
        <title>Genome sequences for three denitrifying bacterial strains isolated from a uranium- and nitrate-contaminated subsurface environment.</title>
        <authorList>
            <person name="Venkatramanan R."/>
            <person name="Prakash O."/>
            <person name="Woyke T."/>
            <person name="Chain P."/>
            <person name="Goodwin L.A."/>
            <person name="Watson D."/>
            <person name="Brooks S."/>
            <person name="Kostka J.E."/>
            <person name="Green S.J."/>
        </authorList>
    </citation>
    <scope>NUCLEOTIDE SEQUENCE [LARGE SCALE GENOMIC DNA]</scope>
    <source>
        <strain evidence="4 5">1NES1</strain>
    </source>
</reference>